<evidence type="ECO:0000313" key="3">
    <source>
        <dbReference type="Proteomes" id="UP000069771"/>
    </source>
</evidence>
<accession>A0A140DUU2</accession>
<reference evidence="2 3" key="1">
    <citation type="journal article" date="2016" name="Gut Pathog.">
        <title>Whole genome sequencing of "Faecalibaculum rodentium" ALO17, isolated from C57BL/6J laboratory mouse feces.</title>
        <authorList>
            <person name="Lim S."/>
            <person name="Chang D.H."/>
            <person name="Ahn S."/>
            <person name="Kim B.C."/>
        </authorList>
    </citation>
    <scope>NUCLEOTIDE SEQUENCE [LARGE SCALE GENOMIC DNA]</scope>
    <source>
        <strain evidence="2 3">Alo17</strain>
    </source>
</reference>
<keyword evidence="3" id="KW-1185">Reference proteome</keyword>
<protein>
    <recommendedName>
        <fullName evidence="1">WYL domain-containing protein</fullName>
    </recommendedName>
</protein>
<name>A0A140DUU2_9FIRM</name>
<dbReference type="KEGG" id="fro:AALO17_12850"/>
<dbReference type="InterPro" id="IPR026881">
    <property type="entry name" value="WYL_dom"/>
</dbReference>
<dbReference type="AlphaFoldDB" id="A0A140DUU2"/>
<feature type="domain" description="WYL" evidence="1">
    <location>
        <begin position="139"/>
        <end position="202"/>
    </location>
</feature>
<dbReference type="Pfam" id="PF13280">
    <property type="entry name" value="WYL"/>
    <property type="match status" value="1"/>
</dbReference>
<gene>
    <name evidence="2" type="ORF">AALO17_12850</name>
</gene>
<dbReference type="PROSITE" id="PS52050">
    <property type="entry name" value="WYL"/>
    <property type="match status" value="1"/>
</dbReference>
<dbReference type="RefSeq" id="WP_067556758.1">
    <property type="nucleotide sequence ID" value="NZ_CANRYF010000018.1"/>
</dbReference>
<dbReference type="STRING" id="1702221.AALO17_12850"/>
<dbReference type="InterPro" id="IPR051534">
    <property type="entry name" value="CBASS_pafABC_assoc_protein"/>
</dbReference>
<dbReference type="PANTHER" id="PTHR34580:SF1">
    <property type="entry name" value="PROTEIN PAFC"/>
    <property type="match status" value="1"/>
</dbReference>
<dbReference type="GeneID" id="78478012"/>
<dbReference type="Proteomes" id="UP000069771">
    <property type="component" value="Chromosome"/>
</dbReference>
<dbReference type="OrthoDB" id="9815009at2"/>
<sequence length="321" mass="37887">MYKTANTIRMLQILYSGGVVKKRDLAQELETNERNIREYKKELIMAGYDILEHKGRNGGLQLDSASIIPAARLNREQTDAFLEARDLVHTHSSFASMKEFDQAVEKLFSSVVPSPEEDDAILYLSRRRRDPRQTSTLHMEVCRRGIREKKRLKLLYRRRDGRMQEYLVEPYQVFYSQEAYYLFADKVEQGKTAGRNWRYFRFSPTRLQSVTLTEERFVPFTDVSLEQNLAEYGFVKTPNTKYQVRVRKEAEHLFRESDWGDDLRAVSQDEEWIRYTFHRDEKEGLFNQLLEFGPTVILESPADQQQEFKDRISALMEAYGS</sequence>
<dbReference type="EMBL" id="CP011391">
    <property type="protein sequence ID" value="AMK54419.1"/>
    <property type="molecule type" value="Genomic_DNA"/>
</dbReference>
<evidence type="ECO:0000313" key="2">
    <source>
        <dbReference type="EMBL" id="AMK54419.1"/>
    </source>
</evidence>
<dbReference type="PANTHER" id="PTHR34580">
    <property type="match status" value="1"/>
</dbReference>
<proteinExistence type="predicted"/>
<evidence type="ECO:0000259" key="1">
    <source>
        <dbReference type="Pfam" id="PF13280"/>
    </source>
</evidence>
<organism evidence="2 3">
    <name type="scientific">Faecalibaculum rodentium</name>
    <dbReference type="NCBI Taxonomy" id="1702221"/>
    <lineage>
        <taxon>Bacteria</taxon>
        <taxon>Bacillati</taxon>
        <taxon>Bacillota</taxon>
        <taxon>Erysipelotrichia</taxon>
        <taxon>Erysipelotrichales</taxon>
        <taxon>Erysipelotrichaceae</taxon>
        <taxon>Faecalibaculum</taxon>
    </lineage>
</organism>